<proteinExistence type="predicted"/>
<evidence type="ECO:0000256" key="1">
    <source>
        <dbReference type="SAM" id="SignalP"/>
    </source>
</evidence>
<keyword evidence="1" id="KW-0732">Signal</keyword>
<sequence length="130" mass="12758">MRTLAASAAFAALLGAPLAFGPVAQAAAAPADGCAKGNVCLYSAKNARGTIVWQAPLSQIQGSDITNVKPTVQAASVRTPLPAGGDCSVGLFPGSGLGGDAKWANGRATNLTDPGSNAPIAVASMYVDCG</sequence>
<reference evidence="2 3" key="1">
    <citation type="submission" date="2019-09" db="EMBL/GenBank/DDBJ databases">
        <title>Genome Sequences of Streptomyces kaniharaensis ATCC 21070.</title>
        <authorList>
            <person name="Zhu W."/>
            <person name="De Crecy-Lagard V."/>
            <person name="Richards N.G."/>
        </authorList>
    </citation>
    <scope>NUCLEOTIDE SEQUENCE [LARGE SCALE GENOMIC DNA]</scope>
    <source>
        <strain evidence="2 3">SF-557</strain>
    </source>
</reference>
<feature type="signal peptide" evidence="1">
    <location>
        <begin position="1"/>
        <end position="26"/>
    </location>
</feature>
<evidence type="ECO:0000313" key="2">
    <source>
        <dbReference type="EMBL" id="MQS12390.1"/>
    </source>
</evidence>
<comment type="caution">
    <text evidence="2">The sequence shown here is derived from an EMBL/GenBank/DDBJ whole genome shotgun (WGS) entry which is preliminary data.</text>
</comment>
<evidence type="ECO:0000313" key="3">
    <source>
        <dbReference type="Proteomes" id="UP000450000"/>
    </source>
</evidence>
<name>A0A6N7KLI8_9ACTN</name>
<accession>A0A6N7KLI8</accession>
<dbReference type="EMBL" id="WBOF01000001">
    <property type="protein sequence ID" value="MQS12390.1"/>
    <property type="molecule type" value="Genomic_DNA"/>
</dbReference>
<keyword evidence="3" id="KW-1185">Reference proteome</keyword>
<gene>
    <name evidence="2" type="ORF">F7Q99_08840</name>
</gene>
<dbReference type="RefSeq" id="WP_153460779.1">
    <property type="nucleotide sequence ID" value="NZ_WBOF01000001.1"/>
</dbReference>
<dbReference type="AlphaFoldDB" id="A0A6N7KLI8"/>
<dbReference type="Proteomes" id="UP000450000">
    <property type="component" value="Unassembled WGS sequence"/>
</dbReference>
<feature type="chain" id="PRO_5027057368" description="Peptidase inhibitor family I36 protein" evidence="1">
    <location>
        <begin position="27"/>
        <end position="130"/>
    </location>
</feature>
<protein>
    <recommendedName>
        <fullName evidence="4">Peptidase inhibitor family I36 protein</fullName>
    </recommendedName>
</protein>
<evidence type="ECO:0008006" key="4">
    <source>
        <dbReference type="Google" id="ProtNLM"/>
    </source>
</evidence>
<organism evidence="2 3">
    <name type="scientific">Streptomyces kaniharaensis</name>
    <dbReference type="NCBI Taxonomy" id="212423"/>
    <lineage>
        <taxon>Bacteria</taxon>
        <taxon>Bacillati</taxon>
        <taxon>Actinomycetota</taxon>
        <taxon>Actinomycetes</taxon>
        <taxon>Kitasatosporales</taxon>
        <taxon>Streptomycetaceae</taxon>
        <taxon>Streptomyces</taxon>
    </lineage>
</organism>